<proteinExistence type="inferred from homology"/>
<dbReference type="InterPro" id="IPR043504">
    <property type="entry name" value="Peptidase_S1_PA_chymotrypsin"/>
</dbReference>
<gene>
    <name evidence="5" type="ORF">ALC60_10210</name>
</gene>
<dbReference type="PROSITE" id="PS00134">
    <property type="entry name" value="TRYPSIN_HIS"/>
    <property type="match status" value="1"/>
</dbReference>
<evidence type="ECO:0000256" key="3">
    <source>
        <dbReference type="RuleBase" id="RU363034"/>
    </source>
</evidence>
<protein>
    <submittedName>
        <fullName evidence="5">Venom protease</fullName>
    </submittedName>
</protein>
<dbReference type="PROSITE" id="PS50240">
    <property type="entry name" value="TRYPSIN_DOM"/>
    <property type="match status" value="1"/>
</dbReference>
<dbReference type="PANTHER" id="PTHR24253:SF153">
    <property type="entry name" value="SERINE PROTEASE HEPSIN"/>
    <property type="match status" value="1"/>
</dbReference>
<evidence type="ECO:0000313" key="5">
    <source>
        <dbReference type="EMBL" id="KYQ50712.1"/>
    </source>
</evidence>
<evidence type="ECO:0000256" key="1">
    <source>
        <dbReference type="ARBA" id="ARBA00023157"/>
    </source>
</evidence>
<dbReference type="PRINTS" id="PR00722">
    <property type="entry name" value="CHYMOTRYPSIN"/>
</dbReference>
<keyword evidence="3 5" id="KW-0645">Protease</keyword>
<keyword evidence="3" id="KW-0378">Hydrolase</keyword>
<dbReference type="GO" id="GO:0006508">
    <property type="term" value="P:proteolysis"/>
    <property type="evidence" value="ECO:0007669"/>
    <property type="project" value="UniProtKB-KW"/>
</dbReference>
<reference evidence="5 6" key="1">
    <citation type="submission" date="2015-09" db="EMBL/GenBank/DDBJ databases">
        <title>Trachymyrmex zeteki WGS genome.</title>
        <authorList>
            <person name="Nygaard S."/>
            <person name="Hu H."/>
            <person name="Boomsma J."/>
            <person name="Zhang G."/>
        </authorList>
    </citation>
    <scope>NUCLEOTIDE SEQUENCE [LARGE SCALE GENOMIC DNA]</scope>
    <source>
        <strain evidence="5">Tzet28-1</strain>
        <tissue evidence="5">Whole body</tissue>
    </source>
</reference>
<dbReference type="Proteomes" id="UP000075809">
    <property type="component" value="Unassembled WGS sequence"/>
</dbReference>
<dbReference type="InterPro" id="IPR001314">
    <property type="entry name" value="Peptidase_S1A"/>
</dbReference>
<evidence type="ECO:0000313" key="6">
    <source>
        <dbReference type="Proteomes" id="UP000075809"/>
    </source>
</evidence>
<dbReference type="AlphaFoldDB" id="A0A151WS22"/>
<evidence type="ECO:0000256" key="2">
    <source>
        <dbReference type="ARBA" id="ARBA00024195"/>
    </source>
</evidence>
<keyword evidence="3" id="KW-0720">Serine protease</keyword>
<dbReference type="InterPro" id="IPR018114">
    <property type="entry name" value="TRYPSIN_HIS"/>
</dbReference>
<dbReference type="CDD" id="cd00190">
    <property type="entry name" value="Tryp_SPc"/>
    <property type="match status" value="1"/>
</dbReference>
<organism evidence="5 6">
    <name type="scientific">Mycetomoellerius zeteki</name>
    <dbReference type="NCBI Taxonomy" id="64791"/>
    <lineage>
        <taxon>Eukaryota</taxon>
        <taxon>Metazoa</taxon>
        <taxon>Ecdysozoa</taxon>
        <taxon>Arthropoda</taxon>
        <taxon>Hexapoda</taxon>
        <taxon>Insecta</taxon>
        <taxon>Pterygota</taxon>
        <taxon>Neoptera</taxon>
        <taxon>Endopterygota</taxon>
        <taxon>Hymenoptera</taxon>
        <taxon>Apocrita</taxon>
        <taxon>Aculeata</taxon>
        <taxon>Formicoidea</taxon>
        <taxon>Formicidae</taxon>
        <taxon>Myrmicinae</taxon>
        <taxon>Mycetomoellerius</taxon>
    </lineage>
</organism>
<dbReference type="SUPFAM" id="SSF50494">
    <property type="entry name" value="Trypsin-like serine proteases"/>
    <property type="match status" value="1"/>
</dbReference>
<keyword evidence="1" id="KW-1015">Disulfide bond</keyword>
<dbReference type="InterPro" id="IPR033116">
    <property type="entry name" value="TRYPSIN_SER"/>
</dbReference>
<dbReference type="EMBL" id="KQ982783">
    <property type="protein sequence ID" value="KYQ50712.1"/>
    <property type="molecule type" value="Genomic_DNA"/>
</dbReference>
<keyword evidence="6" id="KW-1185">Reference proteome</keyword>
<dbReference type="InterPro" id="IPR001254">
    <property type="entry name" value="Trypsin_dom"/>
</dbReference>
<dbReference type="Pfam" id="PF00089">
    <property type="entry name" value="Trypsin"/>
    <property type="match status" value="1"/>
</dbReference>
<feature type="domain" description="Peptidase S1" evidence="4">
    <location>
        <begin position="1"/>
        <end position="217"/>
    </location>
</feature>
<dbReference type="PANTHER" id="PTHR24253">
    <property type="entry name" value="TRANSMEMBRANE PROTEASE SERINE"/>
    <property type="match status" value="1"/>
</dbReference>
<dbReference type="GO" id="GO:0004252">
    <property type="term" value="F:serine-type endopeptidase activity"/>
    <property type="evidence" value="ECO:0007669"/>
    <property type="project" value="InterPro"/>
</dbReference>
<accession>A0A151WS22</accession>
<dbReference type="Gene3D" id="2.40.10.10">
    <property type="entry name" value="Trypsin-like serine proteases"/>
    <property type="match status" value="2"/>
</dbReference>
<dbReference type="STRING" id="64791.A0A151WS22"/>
<name>A0A151WS22_9HYME</name>
<sequence length="223" mass="24265">MLQPICGGTLISNKHILTAAHCCYGTGLRLAHIGGLNLYDDNDGTDPYNVLITSIKIHPEYDSDTQENDIAILKTLFSVPSRFVPACLPLGDMKNKILEGKEAIIAGWGRTSYEGEQSSVLLQAEVVICSEKECKTNYSRVEGMENSVIDYRVVCAGKLGKDSCQGDSGGPLMIQYNNRIIVVGVVSWGLGCAVPSFPGIYTKVATFLDSFILPIMGIERSFY</sequence>
<evidence type="ECO:0000259" key="4">
    <source>
        <dbReference type="PROSITE" id="PS50240"/>
    </source>
</evidence>
<dbReference type="InterPro" id="IPR009003">
    <property type="entry name" value="Peptidase_S1_PA"/>
</dbReference>
<dbReference type="PROSITE" id="PS00135">
    <property type="entry name" value="TRYPSIN_SER"/>
    <property type="match status" value="1"/>
</dbReference>
<comment type="similarity">
    <text evidence="2">Belongs to the peptidase S1 family. CLIP subfamily.</text>
</comment>
<dbReference type="FunFam" id="2.40.10.10:FF:000002">
    <property type="entry name" value="Transmembrane protease serine"/>
    <property type="match status" value="1"/>
</dbReference>
<dbReference type="SMART" id="SM00020">
    <property type="entry name" value="Tryp_SPc"/>
    <property type="match status" value="1"/>
</dbReference>